<dbReference type="Pfam" id="PF13432">
    <property type="entry name" value="TPR_16"/>
    <property type="match status" value="2"/>
</dbReference>
<dbReference type="EMBL" id="FOHX01000004">
    <property type="protein sequence ID" value="SET86574.1"/>
    <property type="molecule type" value="Genomic_DNA"/>
</dbReference>
<dbReference type="SUPFAM" id="SSF48452">
    <property type="entry name" value="TPR-like"/>
    <property type="match status" value="1"/>
</dbReference>
<dbReference type="InterPro" id="IPR011990">
    <property type="entry name" value="TPR-like_helical_dom_sf"/>
</dbReference>
<dbReference type="RefSeq" id="WP_177240681.1">
    <property type="nucleotide sequence ID" value="NZ_FOHX01000004.1"/>
</dbReference>
<evidence type="ECO:0000256" key="1">
    <source>
        <dbReference type="SAM" id="Phobius"/>
    </source>
</evidence>
<name>A0A1I0HRZ3_9ACTN</name>
<dbReference type="Proteomes" id="UP000199361">
    <property type="component" value="Unassembled WGS sequence"/>
</dbReference>
<feature type="transmembrane region" description="Helical" evidence="1">
    <location>
        <begin position="240"/>
        <end position="265"/>
    </location>
</feature>
<proteinExistence type="predicted"/>
<feature type="transmembrane region" description="Helical" evidence="1">
    <location>
        <begin position="369"/>
        <end position="387"/>
    </location>
</feature>
<feature type="transmembrane region" description="Helical" evidence="1">
    <location>
        <begin position="345"/>
        <end position="363"/>
    </location>
</feature>
<protein>
    <submittedName>
        <fullName evidence="2">Tetratricopeptide repeat-containing protein</fullName>
    </submittedName>
</protein>
<keyword evidence="1" id="KW-0472">Membrane</keyword>
<reference evidence="2 3" key="1">
    <citation type="submission" date="2016-10" db="EMBL/GenBank/DDBJ databases">
        <authorList>
            <person name="de Groot N.N."/>
        </authorList>
    </citation>
    <scope>NUCLEOTIDE SEQUENCE [LARGE SCALE GENOMIC DNA]</scope>
    <source>
        <strain evidence="2 3">CGMCC 4.5598</strain>
    </source>
</reference>
<feature type="transmembrane region" description="Helical" evidence="1">
    <location>
        <begin position="292"/>
        <end position="325"/>
    </location>
</feature>
<gene>
    <name evidence="2" type="ORF">SAMN05421811_104458</name>
</gene>
<dbReference type="SMART" id="SM00028">
    <property type="entry name" value="TPR"/>
    <property type="match status" value="4"/>
</dbReference>
<keyword evidence="3" id="KW-1185">Reference proteome</keyword>
<dbReference type="PANTHER" id="PTHR15544:SF0">
    <property type="entry name" value="TETRATRICOPEPTIDE REPEAT PROTEIN 33"/>
    <property type="match status" value="1"/>
</dbReference>
<dbReference type="PANTHER" id="PTHR15544">
    <property type="entry name" value="OSMOSIS RESPONSIVE FACTOR"/>
    <property type="match status" value="1"/>
</dbReference>
<sequence>MRTAESLERARTLLRLSRPADAERELRGVLAAEPEQETAHCLLALALIGQGKAGEAAEEAREGVRLAPGHWFPHYVAGQVHHRSGRADEAVRAAETALAHDPEQAAVWELLARAHSGAGRWRRMADAARSGLAVDPEDVDLASLLSIAHTCLGEAEPARTTAAYALRLDPESTTAHLAAGRAALAFGDPKAAAGHFREVLHLDPGFGPARDLLVEALKQRNPLQRKLSELRRRHRGGARLLFLLPAVPPLVAVFVLIALMHWVAWVFETVTVLRLARARATRLLFEGAEARVAGFCCALLAAGAATLALGVVLGAEALGMAGAAVMALVTPVQEAAHTGAPNGRATLYVWTFLLAVAAVVAAVAGTPTLALLTVYAALGTIWLATWVRRATAASPG</sequence>
<dbReference type="InterPro" id="IPR052658">
    <property type="entry name" value="TPR-containing"/>
</dbReference>
<dbReference type="Pfam" id="PF14559">
    <property type="entry name" value="TPR_19"/>
    <property type="match status" value="1"/>
</dbReference>
<dbReference type="Gene3D" id="1.25.40.10">
    <property type="entry name" value="Tetratricopeptide repeat domain"/>
    <property type="match status" value="1"/>
</dbReference>
<dbReference type="InterPro" id="IPR019734">
    <property type="entry name" value="TPR_rpt"/>
</dbReference>
<dbReference type="AlphaFoldDB" id="A0A1I0HRZ3"/>
<evidence type="ECO:0000313" key="3">
    <source>
        <dbReference type="Proteomes" id="UP000199361"/>
    </source>
</evidence>
<keyword evidence="1" id="KW-0812">Transmembrane</keyword>
<dbReference type="STRING" id="568860.SAMN05421811_104458"/>
<keyword evidence="1" id="KW-1133">Transmembrane helix</keyword>
<organism evidence="2 3">
    <name type="scientific">Nonomuraea wenchangensis</name>
    <dbReference type="NCBI Taxonomy" id="568860"/>
    <lineage>
        <taxon>Bacteria</taxon>
        <taxon>Bacillati</taxon>
        <taxon>Actinomycetota</taxon>
        <taxon>Actinomycetes</taxon>
        <taxon>Streptosporangiales</taxon>
        <taxon>Streptosporangiaceae</taxon>
        <taxon>Nonomuraea</taxon>
    </lineage>
</organism>
<evidence type="ECO:0000313" key="2">
    <source>
        <dbReference type="EMBL" id="SET86574.1"/>
    </source>
</evidence>
<accession>A0A1I0HRZ3</accession>